<dbReference type="Gene3D" id="1.50.10.10">
    <property type="match status" value="1"/>
</dbReference>
<dbReference type="InterPro" id="IPR037018">
    <property type="entry name" value="GH65_N"/>
</dbReference>
<keyword evidence="4" id="KW-0472">Membrane</keyword>
<keyword evidence="4" id="KW-0812">Transmembrane</keyword>
<feature type="compositionally biased region" description="Low complexity" evidence="3">
    <location>
        <begin position="1567"/>
        <end position="1586"/>
    </location>
</feature>
<dbReference type="Pfam" id="PF10091">
    <property type="entry name" value="Glycoamylase"/>
    <property type="match status" value="1"/>
</dbReference>
<keyword evidence="2" id="KW-0808">Transferase</keyword>
<evidence type="ECO:0000256" key="1">
    <source>
        <dbReference type="ARBA" id="ARBA00022676"/>
    </source>
</evidence>
<keyword evidence="9" id="KW-1185">Reference proteome</keyword>
<feature type="domain" description="Glycoamylase-like" evidence="6">
    <location>
        <begin position="1337"/>
        <end position="1533"/>
    </location>
</feature>
<evidence type="ECO:0000256" key="4">
    <source>
        <dbReference type="SAM" id="Phobius"/>
    </source>
</evidence>
<dbReference type="GO" id="GO:0030246">
    <property type="term" value="F:carbohydrate binding"/>
    <property type="evidence" value="ECO:0007669"/>
    <property type="project" value="InterPro"/>
</dbReference>
<evidence type="ECO:0000259" key="5">
    <source>
        <dbReference type="Pfam" id="PF06165"/>
    </source>
</evidence>
<protein>
    <submittedName>
        <fullName evidence="8">Cyclic beta 1-2 glucan synthetase</fullName>
    </submittedName>
</protein>
<dbReference type="EMBL" id="JACORT010000010">
    <property type="protein sequence ID" value="MBC5785329.1"/>
    <property type="molecule type" value="Genomic_DNA"/>
</dbReference>
<reference evidence="8" key="1">
    <citation type="submission" date="2020-08" db="EMBL/GenBank/DDBJ databases">
        <title>Ramlibacter sp. USB13 16S ribosomal RNA gene genome sequencing and assembly.</title>
        <authorList>
            <person name="Kang M."/>
        </authorList>
    </citation>
    <scope>NUCLEOTIDE SEQUENCE</scope>
    <source>
        <strain evidence="8">USB13</strain>
    </source>
</reference>
<evidence type="ECO:0000256" key="3">
    <source>
        <dbReference type="SAM" id="MobiDB-lite"/>
    </source>
</evidence>
<evidence type="ECO:0000256" key="2">
    <source>
        <dbReference type="ARBA" id="ARBA00022679"/>
    </source>
</evidence>
<dbReference type="Pfam" id="PF06165">
    <property type="entry name" value="GH94_b-supersand"/>
    <property type="match status" value="2"/>
</dbReference>
<dbReference type="InterPro" id="IPR037820">
    <property type="entry name" value="GH94N_NdvB"/>
</dbReference>
<dbReference type="CDD" id="cd11756">
    <property type="entry name" value="GH94N_ChvB_NdvB_1_like"/>
    <property type="match status" value="1"/>
</dbReference>
<feature type="transmembrane region" description="Helical" evidence="4">
    <location>
        <begin position="429"/>
        <end position="447"/>
    </location>
</feature>
<feature type="domain" description="Glycosyl hydrolase 94 supersandwich" evidence="5">
    <location>
        <begin position="2091"/>
        <end position="2366"/>
    </location>
</feature>
<dbReference type="InterPro" id="IPR008928">
    <property type="entry name" value="6-hairpin_glycosidase_sf"/>
</dbReference>
<feature type="transmembrane region" description="Helical" evidence="4">
    <location>
        <begin position="1011"/>
        <end position="1030"/>
    </location>
</feature>
<accession>A0A923MWB4</accession>
<dbReference type="InterPro" id="IPR012341">
    <property type="entry name" value="6hp_glycosidase-like_sf"/>
</dbReference>
<dbReference type="Gene3D" id="2.70.98.40">
    <property type="entry name" value="Glycoside hydrolase, family 65, N-terminal domain"/>
    <property type="match status" value="2"/>
</dbReference>
<dbReference type="CDD" id="cd11753">
    <property type="entry name" value="GH94N_ChvB_NdvB_2_like"/>
    <property type="match status" value="1"/>
</dbReference>
<dbReference type="SMART" id="SM01068">
    <property type="entry name" value="CBM_X"/>
    <property type="match status" value="2"/>
</dbReference>
<dbReference type="SUPFAM" id="SSF48208">
    <property type="entry name" value="Six-hairpin glycosidases"/>
    <property type="match status" value="1"/>
</dbReference>
<feature type="transmembrane region" description="Helical" evidence="4">
    <location>
        <begin position="467"/>
        <end position="495"/>
    </location>
</feature>
<dbReference type="PANTHER" id="PTHR37469">
    <property type="entry name" value="CELLOBIONIC ACID PHOSPHORYLASE-RELATED"/>
    <property type="match status" value="1"/>
</dbReference>
<dbReference type="GO" id="GO:0005975">
    <property type="term" value="P:carbohydrate metabolic process"/>
    <property type="evidence" value="ECO:0007669"/>
    <property type="project" value="InterPro"/>
</dbReference>
<name>A0A923MWB4_9BURK</name>
<dbReference type="InterPro" id="IPR052047">
    <property type="entry name" value="GH94_Enzymes"/>
</dbReference>
<feature type="transmembrane region" description="Helical" evidence="4">
    <location>
        <begin position="858"/>
        <end position="875"/>
    </location>
</feature>
<dbReference type="Proteomes" id="UP000608513">
    <property type="component" value="Unassembled WGS sequence"/>
</dbReference>
<dbReference type="Gene3D" id="2.60.420.10">
    <property type="entry name" value="Maltose phosphorylase, domain 3"/>
    <property type="match status" value="1"/>
</dbReference>
<proteinExistence type="predicted"/>
<dbReference type="InterPro" id="IPR019282">
    <property type="entry name" value="Glycoamylase-like_cons_dom"/>
</dbReference>
<dbReference type="RefSeq" id="WP_187078079.1">
    <property type="nucleotide sequence ID" value="NZ_JACORT010000010.1"/>
</dbReference>
<feature type="transmembrane region" description="Helical" evidence="4">
    <location>
        <begin position="175"/>
        <end position="194"/>
    </location>
</feature>
<feature type="domain" description="Glycosyl hydrolase 94 catalytic" evidence="7">
    <location>
        <begin position="2381"/>
        <end position="2805"/>
    </location>
</feature>
<feature type="transmembrane region" description="Helical" evidence="4">
    <location>
        <begin position="881"/>
        <end position="902"/>
    </location>
</feature>
<gene>
    <name evidence="8" type="ORF">H8N03_20445</name>
</gene>
<evidence type="ECO:0000259" key="6">
    <source>
        <dbReference type="Pfam" id="PF10091"/>
    </source>
</evidence>
<comment type="caution">
    <text evidence="8">The sequence shown here is derived from an EMBL/GenBank/DDBJ whole genome shotgun (WGS) entry which is preliminary data.</text>
</comment>
<sequence length="2887" mass="314374">MRARAAPGAVTAWLRSRLRPLVDLATPWVVADAAPNDRPLRAELLSADQMERHGQALARTHVWELTRAADRLLPRLADNRRTLAAVCAVLLEDEARRCTPAGEWLVDNDYLLQQEMRAAARYLPTGYSRALPRLRSGPGAGLPRVYDLAVRAVAHGDGRLELGTLRAFFAAYQSVSPLLLGELWAIAIMLRLALIENLRRVAVRVAASRAQSQLAAGWADRMFEVAGREPKGLILVVADMARSEPPMTPAFVAELVRRLHGHSAALALPLSWLEQRLAETHQSADQLVQAEAQSQAAEQVSVSNSIGSLRLLAATDWPAFVENLSVVERTLRADPAGVYAHMDFATRDTYRHAVERIARASAATEEAVAQAVVAMAGAAARPDTSDDDLRRAHVGYYLVGPGRPAAEARVGARAGLATTLRRGFARHPLAWYAGSIAAASLLLPALLLLRTVPLGGAGSWPTVAPAWWIVAGLALPLAASQLAVALVNWLAMLLARPRPLARMDFSAGIPARARTLVVVPTMLDGAAAIAALVEALEVRFLANRDDELRFALLTDFHDAPSQHCEGDDALVRAACAGIAALNDRYPLAAGGGRFFLLHRARAWNGRDAVWMGYERKRGKLAALNGLLRDGDARRFAATTGDLALLAGVRYVITLDTDTQLPRDAAWKFVATMAHPLNRPRFGGAPQACRVVEGYGILQPRVAVSHAAAHRSRYALLHGGEPGIDPYTRAVSDVYQDVFGEGSFIGKGIYEVDAFERVLGGRLPEDQVLSHDLLEGCYARSGLLSDVQLVEDSPARYDDDVRRRHRWMRGDWQIAGWLLPRLRLRTADARDPAATQVRRVPNPLSALSRWKILDNLRRSLVPVALTVSLVLGWTVLQPAWLWTLAALGVLFLPGFLALAADAVRKPVETPLRQHLAALVPAARSGLAQAVLALACLPHEAWVSLDAIVRTTWRLRWSGRRLLEWEPSRQGASAPAGTAASELARSFRRMAFAPVCAVAVAGALAAWRADALAAALPVLVLWLGAPGLAWWVSRPLVRRRSTLDAEQAAELRRLARRTWAFFETFVTADEHFLPPDNMQEVPEPRVAHRTSPTNMGLSLLASLAARDFGYLTEMQLIERTGATLATMERLERHHGHFLNWYDTRSLQPLRPAYVSSVDSGNLAGHLLTLRAGLLLLADEAPQVERLLHGLADTLALVRQGGGAIATPVSRFSRLLALGLPPGGELQAMDDLHRCAVDIRAATALSAGRAPGDADRWSLALADQCAAARDEIRRLLPAQASAGRSWHAGALQARRAALRALAERAGALGAMDPAFLYDPVCRQLAIGYNVDDRRRDAGFYDLLASEARLAIFVAVAQAQLPQESWFALGRQAASLEGRTVLLSWSGSMFEYLMPLLVMPSYGNTLLDETMHGAVAAQVRYGRLRGVPWGISESGYNLTDSHLNYQYRAFGVPGLGLKRGLADDVVVAPYATVLALMVDPAAATPNLRRLAAEGAAGTFGFYEAVDYTAARLRRGESRAVVRSYMAHHQGMSLLAVAHALLDRPMQRRFASDPRVRATLLLLQERVPRAVAPRDAAAPPADDRGAGAQAQTPLRIVSDPDTPAPEVQLLSNGRYHLMLSHAGGGYSRWKDLALTRWHEDRTTDAWGSFCYLRDLDTGTFWSAAHQPARWKADHSETIFTEGRAEFRRVDQGIDAYTEIVVSPEDDIELRRLRLTNRGRARRVIEVTSYTEPVLSPAAADAQHPAFSKLFLQTEILADPAALLCTRRPRAAGDASPSMFHLVAVHGAQAGSASHESDRARFIGRGRSLRYPAALRDAAPLSGSSGAVLDPVLATRRVVTLEPEQTAVVDLVWGVADSREGCIALARKYMDRRIADRVFELAWTHSQVSLRQLNASEADAQLYARLASGVVYSDAHLRAPPAVLLRNRRAQSGLWGYAISGDLPIVLLQIGDASSMELVRQLVQAHAWWRLKGLAVDLVIWNEERDVYRQRLQEEILGLIAGSIESHEVDRPGGIFVRHAEQIAVEDRVLLQSVARVILADRLGSLAEQVGRLRVPRTKVAPLAATRGAAPAAAKAGAPREPLLFDNGLGGFTPDGREYAVAPAAGERPPAPWVNVIANPRFGTVLSDAGSSYTWCENAHELRLTPWHNDGVTDDCGEVLYLRDEESGRLWNPTSLPLAGEAAAPSAYVARHGFGYSVFEHDEGGVHSELTVFVATDAAVKFSRLVLRNDGDRTRQLSATAYVEWVLGDMRARTAPHIHTEVAADSGAVLARNRYSNQFGDWLGFLDVDEADRLAGTMTCDRTEFIGRNGSLRGPAALRRAHLSGRSGAALDPCAAIQVPLRLAPGESREVTFRLGMGRSLDEVQQLVARFRGSFAVQQALADVHAHWKHLLGAVQVRTPDPALDVLANGWLVYQTLGCRIMARSGYYQSGGAFGFRDQLQDAMALVHARPLVLREQLLACAGRQFAEGDVQHWWHPPAGHGVRTRISDDYLWLPLALCRYVEATNDTGVLAEPVHFLEGRALGPQEESYYDLPVRSGRAASVYAHAALALEHGLRFGAHGLPLMGAGDWNDGMNRVGHAGRGESVWLGFFLCEVLRQFAPLARRQGDDALARRCEAERAGLSERLEASAWDGEWYLRAWFDDGTPLGASAGTECRIDAVAQSWSALSGVAARGRAVQAMRSVSARLVRPQARLVQLLDPPFDGKGPDPGYIAGYLPGVRENGGQYTHAAVWTAMAFAALGDARRAWQVMDMINPLNHGRTPADIATYRVEPYVVAADVYGVPPHTGRGGWSWYTGSAGWMYRLVVESLLGLRLRITDDGASLEITPCLPEHWSGYAVDYRFRTATYRIEVGAGPAPPGIEVDGQPQGGGRLALVDDGKAHVVRVKVAGRQPA</sequence>
<keyword evidence="1" id="KW-0328">Glycosyltransferase</keyword>
<dbReference type="InterPro" id="IPR033432">
    <property type="entry name" value="GH94_catalytic"/>
</dbReference>
<dbReference type="SUPFAM" id="SSF74650">
    <property type="entry name" value="Galactose mutarotase-like"/>
    <property type="match status" value="2"/>
</dbReference>
<evidence type="ECO:0000313" key="9">
    <source>
        <dbReference type="Proteomes" id="UP000608513"/>
    </source>
</evidence>
<dbReference type="Pfam" id="PF17167">
    <property type="entry name" value="Glyco_hydro_94"/>
    <property type="match status" value="1"/>
</dbReference>
<dbReference type="InterPro" id="IPR010383">
    <property type="entry name" value="Glyco_hydrolase_94_b-supersand"/>
</dbReference>
<dbReference type="Gene3D" id="1.50.10.140">
    <property type="match status" value="2"/>
</dbReference>
<dbReference type="PANTHER" id="PTHR37469:SF2">
    <property type="entry name" value="CELLOBIONIC ACID PHOSPHORYLASE"/>
    <property type="match status" value="1"/>
</dbReference>
<keyword evidence="4" id="KW-1133">Transmembrane helix</keyword>
<dbReference type="GO" id="GO:0016757">
    <property type="term" value="F:glycosyltransferase activity"/>
    <property type="evidence" value="ECO:0007669"/>
    <property type="project" value="UniProtKB-KW"/>
</dbReference>
<feature type="domain" description="Glycosyl hydrolase 94 supersandwich" evidence="5">
    <location>
        <begin position="1590"/>
        <end position="1865"/>
    </location>
</feature>
<evidence type="ECO:0000259" key="7">
    <source>
        <dbReference type="Pfam" id="PF17167"/>
    </source>
</evidence>
<feature type="region of interest" description="Disordered" evidence="3">
    <location>
        <begin position="1567"/>
        <end position="1597"/>
    </location>
</feature>
<evidence type="ECO:0000313" key="8">
    <source>
        <dbReference type="EMBL" id="MBC5785329.1"/>
    </source>
</evidence>
<dbReference type="InterPro" id="IPR037824">
    <property type="entry name" value="GH94N_2_NdvB"/>
</dbReference>
<organism evidence="8 9">
    <name type="scientific">Ramlibacter cellulosilyticus</name>
    <dbReference type="NCBI Taxonomy" id="2764187"/>
    <lineage>
        <taxon>Bacteria</taxon>
        <taxon>Pseudomonadati</taxon>
        <taxon>Pseudomonadota</taxon>
        <taxon>Betaproteobacteria</taxon>
        <taxon>Burkholderiales</taxon>
        <taxon>Comamonadaceae</taxon>
        <taxon>Ramlibacter</taxon>
    </lineage>
</organism>
<dbReference type="InterPro" id="IPR011013">
    <property type="entry name" value="Gal_mutarotase_sf_dom"/>
</dbReference>